<comment type="caution">
    <text evidence="1">The sequence shown here is derived from an EMBL/GenBank/DDBJ whole genome shotgun (WGS) entry which is preliminary data.</text>
</comment>
<evidence type="ECO:0000313" key="1">
    <source>
        <dbReference type="EMBL" id="MBD2344745.1"/>
    </source>
</evidence>
<dbReference type="EMBL" id="JACJRF010000015">
    <property type="protein sequence ID" value="MBD2344745.1"/>
    <property type="molecule type" value="Genomic_DNA"/>
</dbReference>
<gene>
    <name evidence="1" type="ORF">H6G18_11370</name>
</gene>
<sequence>MKDLELFNFHLERAIYILKFQDRKLVEAWVYELNQNLEPEYIESCLTAAILELSNTHPDTFHWILDHLSDWTPYQQLLEAVTRFALKKLIQQGFMPGEEFSFTADSKILLTENAKAVIMKDTAKTDSLLMEKILVTPQQIYLLTT</sequence>
<dbReference type="RefSeq" id="WP_190407194.1">
    <property type="nucleotide sequence ID" value="NZ_JACJRF010000015.1"/>
</dbReference>
<protein>
    <submittedName>
        <fullName evidence="1">Uncharacterized protein</fullName>
    </submittedName>
</protein>
<proteinExistence type="predicted"/>
<evidence type="ECO:0000313" key="2">
    <source>
        <dbReference type="Proteomes" id="UP000607281"/>
    </source>
</evidence>
<organism evidence="1 2">
    <name type="scientific">Anabaena subtropica FACHB-260</name>
    <dbReference type="NCBI Taxonomy" id="2692884"/>
    <lineage>
        <taxon>Bacteria</taxon>
        <taxon>Bacillati</taxon>
        <taxon>Cyanobacteriota</taxon>
        <taxon>Cyanophyceae</taxon>
        <taxon>Nostocales</taxon>
        <taxon>Nostocaceae</taxon>
        <taxon>Anabaena</taxon>
    </lineage>
</organism>
<name>A0ABR8CSI6_9NOST</name>
<keyword evidence="2" id="KW-1185">Reference proteome</keyword>
<reference evidence="1 2" key="1">
    <citation type="journal article" date="2020" name="ISME J.">
        <title>Comparative genomics reveals insights into cyanobacterial evolution and habitat adaptation.</title>
        <authorList>
            <person name="Chen M.Y."/>
            <person name="Teng W.K."/>
            <person name="Zhao L."/>
            <person name="Hu C.X."/>
            <person name="Zhou Y.K."/>
            <person name="Han B.P."/>
            <person name="Song L.R."/>
            <person name="Shu W.S."/>
        </authorList>
    </citation>
    <scope>NUCLEOTIDE SEQUENCE [LARGE SCALE GENOMIC DNA]</scope>
    <source>
        <strain evidence="1 2">FACHB-260</strain>
    </source>
</reference>
<dbReference type="Proteomes" id="UP000607281">
    <property type="component" value="Unassembled WGS sequence"/>
</dbReference>
<accession>A0ABR8CSI6</accession>